<evidence type="ECO:0000256" key="4">
    <source>
        <dbReference type="PROSITE-ProRule" id="PRU00169"/>
    </source>
</evidence>
<dbReference type="SUPFAM" id="SSF55874">
    <property type="entry name" value="ATPase domain of HSP90 chaperone/DNA topoisomerase II/histidine kinase"/>
    <property type="match status" value="1"/>
</dbReference>
<dbReference type="InterPro" id="IPR003661">
    <property type="entry name" value="HisK_dim/P_dom"/>
</dbReference>
<dbReference type="SUPFAM" id="SSF47384">
    <property type="entry name" value="Homodimeric domain of signal transducing histidine kinase"/>
    <property type="match status" value="1"/>
</dbReference>
<feature type="coiled-coil region" evidence="5">
    <location>
        <begin position="251"/>
        <end position="318"/>
    </location>
</feature>
<dbReference type="EC" id="2.7.13.3" evidence="2"/>
<evidence type="ECO:0000313" key="9">
    <source>
        <dbReference type="EMBL" id="QPH38139.1"/>
    </source>
</evidence>
<feature type="transmembrane region" description="Helical" evidence="6">
    <location>
        <begin position="272"/>
        <end position="291"/>
    </location>
</feature>
<dbReference type="Gene3D" id="1.10.287.130">
    <property type="match status" value="1"/>
</dbReference>
<evidence type="ECO:0000256" key="5">
    <source>
        <dbReference type="SAM" id="Coils"/>
    </source>
</evidence>
<dbReference type="AlphaFoldDB" id="A0A7U3Q3X8"/>
<dbReference type="Gene3D" id="3.40.50.2300">
    <property type="match status" value="1"/>
</dbReference>
<dbReference type="RefSeq" id="WP_196097449.1">
    <property type="nucleotide sequence ID" value="NZ_CP064939.1"/>
</dbReference>
<keyword evidence="5" id="KW-0175">Coiled coil</keyword>
<dbReference type="PROSITE" id="PS50109">
    <property type="entry name" value="HIS_KIN"/>
    <property type="match status" value="1"/>
</dbReference>
<feature type="modified residue" description="4-aspartylphosphate" evidence="4">
    <location>
        <position position="619"/>
    </location>
</feature>
<dbReference type="KEGG" id="pex:IZT61_13640"/>
<proteinExistence type="predicted"/>
<dbReference type="CDD" id="cd00082">
    <property type="entry name" value="HisKA"/>
    <property type="match status" value="1"/>
</dbReference>
<dbReference type="InterPro" id="IPR001789">
    <property type="entry name" value="Sig_transdc_resp-reg_receiver"/>
</dbReference>
<keyword evidence="3 4" id="KW-0597">Phosphoprotein</keyword>
<dbReference type="GO" id="GO:0000155">
    <property type="term" value="F:phosphorelay sensor kinase activity"/>
    <property type="evidence" value="ECO:0007669"/>
    <property type="project" value="InterPro"/>
</dbReference>
<dbReference type="Proteomes" id="UP000594759">
    <property type="component" value="Chromosome"/>
</dbReference>
<dbReference type="InterPro" id="IPR003594">
    <property type="entry name" value="HATPase_dom"/>
</dbReference>
<keyword evidence="6" id="KW-0812">Transmembrane</keyword>
<evidence type="ECO:0000259" key="7">
    <source>
        <dbReference type="PROSITE" id="PS50109"/>
    </source>
</evidence>
<gene>
    <name evidence="9" type="ORF">IZT61_13640</name>
</gene>
<comment type="catalytic activity">
    <reaction evidence="1">
        <text>ATP + protein L-histidine = ADP + protein N-phospho-L-histidine.</text>
        <dbReference type="EC" id="2.7.13.3"/>
    </reaction>
</comment>
<evidence type="ECO:0000256" key="1">
    <source>
        <dbReference type="ARBA" id="ARBA00000085"/>
    </source>
</evidence>
<dbReference type="PANTHER" id="PTHR45339:SF3">
    <property type="entry name" value="HISTIDINE KINASE"/>
    <property type="match status" value="1"/>
</dbReference>
<evidence type="ECO:0000259" key="8">
    <source>
        <dbReference type="PROSITE" id="PS50110"/>
    </source>
</evidence>
<dbReference type="InterPro" id="IPR036097">
    <property type="entry name" value="HisK_dim/P_sf"/>
</dbReference>
<dbReference type="InterPro" id="IPR005467">
    <property type="entry name" value="His_kinase_dom"/>
</dbReference>
<keyword evidence="6" id="KW-0472">Membrane</keyword>
<reference evidence="9 10" key="1">
    <citation type="submission" date="2020-11" db="EMBL/GenBank/DDBJ databases">
        <title>Pedobacter endophytica, an endophytic bacteria isolated form Carex pumila.</title>
        <authorList>
            <person name="Peng Y."/>
            <person name="Jiang L."/>
            <person name="Lee J."/>
        </authorList>
    </citation>
    <scope>NUCLEOTIDE SEQUENCE [LARGE SCALE GENOMIC DNA]</scope>
    <source>
        <strain evidence="9 10">JBR3-12</strain>
    </source>
</reference>
<keyword evidence="6" id="KW-1133">Transmembrane helix</keyword>
<protein>
    <recommendedName>
        <fullName evidence="2">histidine kinase</fullName>
        <ecNumber evidence="2">2.7.13.3</ecNumber>
    </recommendedName>
</protein>
<dbReference type="CDD" id="cd17546">
    <property type="entry name" value="REC_hyHK_CKI1_RcsC-like"/>
    <property type="match status" value="1"/>
</dbReference>
<dbReference type="InterPro" id="IPR004358">
    <property type="entry name" value="Sig_transdc_His_kin-like_C"/>
</dbReference>
<dbReference type="EMBL" id="CP064939">
    <property type="protein sequence ID" value="QPH38139.1"/>
    <property type="molecule type" value="Genomic_DNA"/>
</dbReference>
<accession>A0A7U3Q3X8</accession>
<organism evidence="9 10">
    <name type="scientific">Pedobacter endophyticus</name>
    <dbReference type="NCBI Taxonomy" id="2789740"/>
    <lineage>
        <taxon>Bacteria</taxon>
        <taxon>Pseudomonadati</taxon>
        <taxon>Bacteroidota</taxon>
        <taxon>Sphingobacteriia</taxon>
        <taxon>Sphingobacteriales</taxon>
        <taxon>Sphingobacteriaceae</taxon>
        <taxon>Pedobacter</taxon>
    </lineage>
</organism>
<sequence>MVDKVNHQIYNGKIDLKTIYKAERLALKTKNAVDLLRVYKLKVLFYYYNKDYYNGKPYIAKIEKLLPYCEDPLEKADTYQTLFVVDAYPPDENKANLLKAFELYKKYGQAEDQIDINYNLAICYNRENDSKNAIMHSLLALEAIDETHTKSEMKKYLYLFLFEAYTELNEFTKAKEMLNLIDSIAGKLKQANHFTFTYLLQKNTSKFYYKTKQYKKLAEINDQVFASIDSVRKMDLMKLNDALSVESELKIKNKELEHLKIKQQLENRNEQIFIIFISLLLILFIIISIFLKRNSREVNAINQELELKNKDLAAMTTELGDALKAKTEFLNLMTHELFTPINGISIISQNLKTETDKKSFDENIELLEFSSNHLYRLLKNIVDAKFIEKQVLILKPEAVNFQSFMGSVAQTANFFLKTSTNKFKYFIDANIPDPLLVDSVKLSQILLNLLNNANKFTANGLVSLQVNLEVETATKAKISFKVTDTGIGIDAAILERIFDKFSHGSDEIKEKFGGSGIGLYIVKHFLLLQDSEITVESQKGNTVFSFSIWFDKAFEMGKSDKTVTQKSKGEILLVDDNRINLILTKKLLESNGFVCDTIESGFDALELLRKKNYDLILMDIMMPGLNGFETIKKIREENITDPIIALTAIDIDQNTTEFEQADFTAVLSKPLVHDCFFKTITAILAKNSHRS</sequence>
<evidence type="ECO:0000256" key="6">
    <source>
        <dbReference type="SAM" id="Phobius"/>
    </source>
</evidence>
<evidence type="ECO:0000256" key="3">
    <source>
        <dbReference type="ARBA" id="ARBA00022553"/>
    </source>
</evidence>
<dbReference type="Gene3D" id="3.30.565.10">
    <property type="entry name" value="Histidine kinase-like ATPase, C-terminal domain"/>
    <property type="match status" value="1"/>
</dbReference>
<dbReference type="InterPro" id="IPR036890">
    <property type="entry name" value="HATPase_C_sf"/>
</dbReference>
<dbReference type="PROSITE" id="PS50110">
    <property type="entry name" value="RESPONSE_REGULATORY"/>
    <property type="match status" value="1"/>
</dbReference>
<evidence type="ECO:0000313" key="10">
    <source>
        <dbReference type="Proteomes" id="UP000594759"/>
    </source>
</evidence>
<keyword evidence="10" id="KW-1185">Reference proteome</keyword>
<feature type="domain" description="Histidine kinase" evidence="7">
    <location>
        <begin position="332"/>
        <end position="552"/>
    </location>
</feature>
<feature type="domain" description="Response regulatory" evidence="8">
    <location>
        <begin position="570"/>
        <end position="684"/>
    </location>
</feature>
<dbReference type="SUPFAM" id="SSF52172">
    <property type="entry name" value="CheY-like"/>
    <property type="match status" value="1"/>
</dbReference>
<dbReference type="InterPro" id="IPR011006">
    <property type="entry name" value="CheY-like_superfamily"/>
</dbReference>
<dbReference type="InterPro" id="IPR011990">
    <property type="entry name" value="TPR-like_helical_dom_sf"/>
</dbReference>
<name>A0A7U3Q3X8_9SPHI</name>
<dbReference type="PANTHER" id="PTHR45339">
    <property type="entry name" value="HYBRID SIGNAL TRANSDUCTION HISTIDINE KINASE J"/>
    <property type="match status" value="1"/>
</dbReference>
<evidence type="ECO:0000256" key="2">
    <source>
        <dbReference type="ARBA" id="ARBA00012438"/>
    </source>
</evidence>
<dbReference type="PRINTS" id="PR00344">
    <property type="entry name" value="BCTRLSENSOR"/>
</dbReference>
<dbReference type="Gene3D" id="1.25.40.10">
    <property type="entry name" value="Tetratricopeptide repeat domain"/>
    <property type="match status" value="1"/>
</dbReference>
<dbReference type="SMART" id="SM00448">
    <property type="entry name" value="REC"/>
    <property type="match status" value="1"/>
</dbReference>
<dbReference type="Pfam" id="PF00072">
    <property type="entry name" value="Response_reg"/>
    <property type="match status" value="1"/>
</dbReference>
<dbReference type="Pfam" id="PF02518">
    <property type="entry name" value="HATPase_c"/>
    <property type="match status" value="1"/>
</dbReference>
<dbReference type="SMART" id="SM00387">
    <property type="entry name" value="HATPase_c"/>
    <property type="match status" value="1"/>
</dbReference>